<sequence>MQPREPLTYPEVGGTLRADLVDRPPPGCRAVERRVRIGEGEAAWRAAAEEALRWGIQRRSGIRVAPARPGALELGDDVVMRVPLWPRDVPCRVVLTVDEEPGPGGTAVRGFAYGTLPGHPERGEEVFLLEHEPDGSVWLRIRAFSRPASWIFRLGYPAVLLMQRIYTDRYLRSLTGVARAAAS</sequence>
<organism evidence="2 3">
    <name type="scientific">Brachybacterium hainanense</name>
    <dbReference type="NCBI Taxonomy" id="1541174"/>
    <lineage>
        <taxon>Bacteria</taxon>
        <taxon>Bacillati</taxon>
        <taxon>Actinomycetota</taxon>
        <taxon>Actinomycetes</taxon>
        <taxon>Micrococcales</taxon>
        <taxon>Dermabacteraceae</taxon>
        <taxon>Brachybacterium</taxon>
    </lineage>
</organism>
<evidence type="ECO:0000259" key="1">
    <source>
        <dbReference type="Pfam" id="PF09348"/>
    </source>
</evidence>
<protein>
    <submittedName>
        <fullName evidence="2">DUF1990 family protein</fullName>
    </submittedName>
</protein>
<gene>
    <name evidence="2" type="ORF">ACFFF6_13540</name>
</gene>
<dbReference type="RefSeq" id="WP_376981583.1">
    <property type="nucleotide sequence ID" value="NZ_JBHLSV010000017.1"/>
</dbReference>
<reference evidence="2 3" key="1">
    <citation type="submission" date="2024-09" db="EMBL/GenBank/DDBJ databases">
        <authorList>
            <person name="Sun Q."/>
            <person name="Mori K."/>
        </authorList>
    </citation>
    <scope>NUCLEOTIDE SEQUENCE [LARGE SCALE GENOMIC DNA]</scope>
    <source>
        <strain evidence="2 3">CICC 10874</strain>
    </source>
</reference>
<dbReference type="InterPro" id="IPR018960">
    <property type="entry name" value="DUF1990"/>
</dbReference>
<name>A0ABV6RDD0_9MICO</name>
<dbReference type="Proteomes" id="UP001589793">
    <property type="component" value="Unassembled WGS sequence"/>
</dbReference>
<dbReference type="InterPro" id="IPR014457">
    <property type="entry name" value="UCP010260"/>
</dbReference>
<dbReference type="Pfam" id="PF09348">
    <property type="entry name" value="DUF1990"/>
    <property type="match status" value="1"/>
</dbReference>
<keyword evidence="3" id="KW-1185">Reference proteome</keyword>
<proteinExistence type="predicted"/>
<dbReference type="PANTHER" id="PTHR34202">
    <property type="entry name" value="UPF0548 PROTEIN"/>
    <property type="match status" value="1"/>
</dbReference>
<feature type="domain" description="DUF1990" evidence="1">
    <location>
        <begin position="8"/>
        <end position="172"/>
    </location>
</feature>
<comment type="caution">
    <text evidence="2">The sequence shown here is derived from an EMBL/GenBank/DDBJ whole genome shotgun (WGS) entry which is preliminary data.</text>
</comment>
<dbReference type="EMBL" id="JBHLSV010000017">
    <property type="protein sequence ID" value="MFC0674984.1"/>
    <property type="molecule type" value="Genomic_DNA"/>
</dbReference>
<accession>A0ABV6RDD0</accession>
<dbReference type="PIRSF" id="PIRSF010260">
    <property type="entry name" value="UCP010260"/>
    <property type="match status" value="1"/>
</dbReference>
<evidence type="ECO:0000313" key="2">
    <source>
        <dbReference type="EMBL" id="MFC0674984.1"/>
    </source>
</evidence>
<evidence type="ECO:0000313" key="3">
    <source>
        <dbReference type="Proteomes" id="UP001589793"/>
    </source>
</evidence>
<dbReference type="PANTHER" id="PTHR34202:SF1">
    <property type="entry name" value="UPF0548 PROTEIN"/>
    <property type="match status" value="1"/>
</dbReference>